<dbReference type="AlphaFoldDB" id="A0A0P1AIV0"/>
<dbReference type="EMBL" id="CCYD01000523">
    <property type="protein sequence ID" value="CEG40693.1"/>
    <property type="molecule type" value="Genomic_DNA"/>
</dbReference>
<dbReference type="STRING" id="4781.A0A0P1AIV0"/>
<dbReference type="InterPro" id="IPR036770">
    <property type="entry name" value="Ankyrin_rpt-contain_sf"/>
</dbReference>
<dbReference type="OrthoDB" id="74448at2759"/>
<dbReference type="Pfam" id="PF12796">
    <property type="entry name" value="Ank_2"/>
    <property type="match status" value="1"/>
</dbReference>
<proteinExistence type="predicted"/>
<evidence type="ECO:0000313" key="5">
    <source>
        <dbReference type="Proteomes" id="UP000054928"/>
    </source>
</evidence>
<accession>A0A0P1AIV0</accession>
<evidence type="ECO:0000256" key="2">
    <source>
        <dbReference type="ARBA" id="ARBA00023043"/>
    </source>
</evidence>
<evidence type="ECO:0008006" key="6">
    <source>
        <dbReference type="Google" id="ProtNLM"/>
    </source>
</evidence>
<dbReference type="PANTHER" id="PTHR24126:SF14">
    <property type="entry name" value="ANK_REP_REGION DOMAIN-CONTAINING PROTEIN"/>
    <property type="match status" value="1"/>
</dbReference>
<dbReference type="RefSeq" id="XP_024577062.1">
    <property type="nucleotide sequence ID" value="XM_024726379.1"/>
</dbReference>
<dbReference type="PROSITE" id="PS50088">
    <property type="entry name" value="ANK_REPEAT"/>
    <property type="match status" value="2"/>
</dbReference>
<name>A0A0P1AIV0_PLAHL</name>
<organism evidence="4 5">
    <name type="scientific">Plasmopara halstedii</name>
    <name type="common">Downy mildew of sunflower</name>
    <dbReference type="NCBI Taxonomy" id="4781"/>
    <lineage>
        <taxon>Eukaryota</taxon>
        <taxon>Sar</taxon>
        <taxon>Stramenopiles</taxon>
        <taxon>Oomycota</taxon>
        <taxon>Peronosporomycetes</taxon>
        <taxon>Peronosporales</taxon>
        <taxon>Peronosporaceae</taxon>
        <taxon>Plasmopara</taxon>
    </lineage>
</organism>
<keyword evidence="5" id="KW-1185">Reference proteome</keyword>
<evidence type="ECO:0000313" key="4">
    <source>
        <dbReference type="EMBL" id="CEG40693.1"/>
    </source>
</evidence>
<reference evidence="5" key="1">
    <citation type="submission" date="2014-09" db="EMBL/GenBank/DDBJ databases">
        <authorList>
            <person name="Sharma Rahul"/>
            <person name="Thines Marco"/>
        </authorList>
    </citation>
    <scope>NUCLEOTIDE SEQUENCE [LARGE SCALE GENOMIC DNA]</scope>
</reference>
<evidence type="ECO:0000256" key="1">
    <source>
        <dbReference type="ARBA" id="ARBA00022737"/>
    </source>
</evidence>
<dbReference type="OMA" id="ASWHGEW"/>
<feature type="repeat" description="ANK" evidence="3">
    <location>
        <begin position="40"/>
        <end position="73"/>
    </location>
</feature>
<dbReference type="SUPFAM" id="SSF48403">
    <property type="entry name" value="Ankyrin repeat"/>
    <property type="match status" value="1"/>
</dbReference>
<dbReference type="InterPro" id="IPR002110">
    <property type="entry name" value="Ankyrin_rpt"/>
</dbReference>
<dbReference type="Proteomes" id="UP000054928">
    <property type="component" value="Unassembled WGS sequence"/>
</dbReference>
<feature type="repeat" description="ANK" evidence="3">
    <location>
        <begin position="76"/>
        <end position="109"/>
    </location>
</feature>
<sequence>MTRSVQSVGMWKAASLQKVLESVREALKLSPTTNCKPYEYGTMPLMAAAASWHGEWDVRQLIAAGADVNATDNTNLKNTALHYAAMTNHDSLTVNALLALNADAFARNRDGLLPLDLARQYRREAVAAALMEHMKVHSGWFL</sequence>
<evidence type="ECO:0000256" key="3">
    <source>
        <dbReference type="PROSITE-ProRule" id="PRU00023"/>
    </source>
</evidence>
<dbReference type="Gene3D" id="1.25.40.20">
    <property type="entry name" value="Ankyrin repeat-containing domain"/>
    <property type="match status" value="1"/>
</dbReference>
<keyword evidence="1" id="KW-0677">Repeat</keyword>
<dbReference type="PANTHER" id="PTHR24126">
    <property type="entry name" value="ANKYRIN REPEAT, PH AND SEC7 DOMAIN CONTAINING PROTEIN SECG-RELATED"/>
    <property type="match status" value="1"/>
</dbReference>
<dbReference type="PROSITE" id="PS50297">
    <property type="entry name" value="ANK_REP_REGION"/>
    <property type="match status" value="1"/>
</dbReference>
<dbReference type="GeneID" id="36405932"/>
<keyword evidence="2 3" id="KW-0040">ANK repeat</keyword>
<protein>
    <recommendedName>
        <fullName evidence="6">FOG: Ankyrin repeat</fullName>
    </recommendedName>
</protein>